<name>V4P518_EUTSA</name>
<dbReference type="Gramene" id="ESQ54556">
    <property type="protein sequence ID" value="ESQ54556"/>
    <property type="gene ID" value="EUTSA_v10026791mg"/>
</dbReference>
<dbReference type="CDD" id="cd00261">
    <property type="entry name" value="AAI_SS"/>
    <property type="match status" value="1"/>
</dbReference>
<dbReference type="InterPro" id="IPR016140">
    <property type="entry name" value="Bifunc_inhib/LTP/seed_store"/>
</dbReference>
<feature type="domain" description="Bifunctional inhibitor/plant lipid transfer protein/seed storage helical" evidence="6">
    <location>
        <begin position="62"/>
        <end position="167"/>
    </location>
</feature>
<dbReference type="InterPro" id="IPR000617">
    <property type="entry name" value="Napin/2SS/CON"/>
</dbReference>
<evidence type="ECO:0000313" key="7">
    <source>
        <dbReference type="EMBL" id="ESQ54556.1"/>
    </source>
</evidence>
<proteinExistence type="inferred from homology"/>
<dbReference type="GO" id="GO:0045735">
    <property type="term" value="F:nutrient reservoir activity"/>
    <property type="evidence" value="ECO:0007669"/>
    <property type="project" value="UniProtKB-KW"/>
</dbReference>
<evidence type="ECO:0000256" key="3">
    <source>
        <dbReference type="ARBA" id="ARBA00023129"/>
    </source>
</evidence>
<dbReference type="eggNOG" id="ENOG502S7EV">
    <property type="taxonomic scope" value="Eukaryota"/>
</dbReference>
<dbReference type="Proteomes" id="UP000030689">
    <property type="component" value="Unassembled WGS sequence"/>
</dbReference>
<dbReference type="Gene3D" id="1.10.110.10">
    <property type="entry name" value="Plant lipid-transfer and hydrophobic proteins"/>
    <property type="match status" value="1"/>
</dbReference>
<dbReference type="InterPro" id="IPR036312">
    <property type="entry name" value="Bifun_inhib/LTP/seed_sf"/>
</dbReference>
<organism evidence="7 8">
    <name type="scientific">Eutrema salsugineum</name>
    <name type="common">Saltwater cress</name>
    <name type="synonym">Sisymbrium salsugineum</name>
    <dbReference type="NCBI Taxonomy" id="72664"/>
    <lineage>
        <taxon>Eukaryota</taxon>
        <taxon>Viridiplantae</taxon>
        <taxon>Streptophyta</taxon>
        <taxon>Embryophyta</taxon>
        <taxon>Tracheophyta</taxon>
        <taxon>Spermatophyta</taxon>
        <taxon>Magnoliopsida</taxon>
        <taxon>eudicotyledons</taxon>
        <taxon>Gunneridae</taxon>
        <taxon>Pentapetalae</taxon>
        <taxon>rosids</taxon>
        <taxon>malvids</taxon>
        <taxon>Brassicales</taxon>
        <taxon>Brassicaceae</taxon>
        <taxon>Eutremeae</taxon>
        <taxon>Eutrema</taxon>
    </lineage>
</organism>
<dbReference type="AlphaFoldDB" id="V4P518"/>
<dbReference type="KEGG" id="eus:EUTSA_v10026791mg"/>
<protein>
    <recommendedName>
        <fullName evidence="6">Bifunctional inhibitor/plant lipid transfer protein/seed storage helical domain-containing protein</fullName>
    </recommendedName>
</protein>
<dbReference type="STRING" id="72664.V4P518"/>
<dbReference type="PANTHER" id="PTHR35496">
    <property type="entry name" value="2S SEED STORAGE PROTEIN 1-RELATED"/>
    <property type="match status" value="1"/>
</dbReference>
<dbReference type="OMA" id="QKCRKEF"/>
<dbReference type="EMBL" id="KI517384">
    <property type="protein sequence ID" value="ESQ54556.1"/>
    <property type="molecule type" value="Genomic_DNA"/>
</dbReference>
<dbReference type="Pfam" id="PF00234">
    <property type="entry name" value="Tryp_alpha_amyl"/>
    <property type="match status" value="1"/>
</dbReference>
<evidence type="ECO:0000256" key="1">
    <source>
        <dbReference type="ARBA" id="ARBA00008262"/>
    </source>
</evidence>
<evidence type="ECO:0000256" key="2">
    <source>
        <dbReference type="ARBA" id="ARBA00022761"/>
    </source>
</evidence>
<comment type="similarity">
    <text evidence="1">Belongs to the 2S seed storage albumins family.</text>
</comment>
<dbReference type="SMART" id="SM00499">
    <property type="entry name" value="AAI"/>
    <property type="match status" value="1"/>
</dbReference>
<dbReference type="PANTHER" id="PTHR35496:SF20">
    <property type="entry name" value="2S SEED STORAGE PROTEIN 1-RELATED"/>
    <property type="match status" value="1"/>
</dbReference>
<dbReference type="PRINTS" id="PR00496">
    <property type="entry name" value="NAPIN"/>
</dbReference>
<reference evidence="7 8" key="1">
    <citation type="journal article" date="2013" name="Front. Plant Sci.">
        <title>The Reference Genome of the Halophytic Plant Eutrema salsugineum.</title>
        <authorList>
            <person name="Yang R."/>
            <person name="Jarvis D.E."/>
            <person name="Chen H."/>
            <person name="Beilstein M.A."/>
            <person name="Grimwood J."/>
            <person name="Jenkins J."/>
            <person name="Shu S."/>
            <person name="Prochnik S."/>
            <person name="Xin M."/>
            <person name="Ma C."/>
            <person name="Schmutz J."/>
            <person name="Wing R.A."/>
            <person name="Mitchell-Olds T."/>
            <person name="Schumaker K.S."/>
            <person name="Wang X."/>
        </authorList>
    </citation>
    <scope>NUCLEOTIDE SEQUENCE [LARGE SCALE GENOMIC DNA]</scope>
</reference>
<keyword evidence="8" id="KW-1185">Reference proteome</keyword>
<evidence type="ECO:0000256" key="5">
    <source>
        <dbReference type="SAM" id="SignalP"/>
    </source>
</evidence>
<keyword evidence="5" id="KW-0732">Signal</keyword>
<feature type="chain" id="PRO_5004724465" description="Bifunctional inhibitor/plant lipid transfer protein/seed storage helical domain-containing protein" evidence="5">
    <location>
        <begin position="22"/>
        <end position="177"/>
    </location>
</feature>
<accession>V4P518</accession>
<dbReference type="SUPFAM" id="SSF47699">
    <property type="entry name" value="Bifunctional inhibitor/lipid-transfer protein/seed storage 2S albumin"/>
    <property type="match status" value="1"/>
</dbReference>
<evidence type="ECO:0000259" key="6">
    <source>
        <dbReference type="SMART" id="SM00499"/>
    </source>
</evidence>
<feature type="signal peptide" evidence="5">
    <location>
        <begin position="1"/>
        <end position="21"/>
    </location>
</feature>
<dbReference type="OrthoDB" id="1922883at2759"/>
<evidence type="ECO:0000313" key="8">
    <source>
        <dbReference type="Proteomes" id="UP000030689"/>
    </source>
</evidence>
<gene>
    <name evidence="7" type="ORF">EUTSA_v10026791mg</name>
</gene>
<keyword evidence="2" id="KW-0758">Storage protein</keyword>
<keyword evidence="4" id="KW-1015">Disulfide bond</keyword>
<evidence type="ECO:0000256" key="4">
    <source>
        <dbReference type="ARBA" id="ARBA00023157"/>
    </source>
</evidence>
<sequence>MANKLFLVSATLAFFFLLTNASIYRTIVEFDEDDNQIGPFRPFRPQQKCRKEFQQAQHLQACQQWMRQKAMQQGGSSWALYDEFDFDMDNQQGPEQRPQLLQQCCNELHQEDRECVCPTLKQAAKAVRSQVQQQEQQGQSRPQEIRRIYQTAKQLPNVCNVPQVSVCPFNIPRPRYY</sequence>
<keyword evidence="3" id="KW-0708">Seed storage protein</keyword>